<feature type="region of interest" description="Disordered" evidence="1">
    <location>
        <begin position="1"/>
        <end position="32"/>
    </location>
</feature>
<sequence>MVAEDPLPRDTNAVTDRPVRRGPDDDPTLTDEELIAQRRAWFREYTQAKNVYASASEGPYSCPCCGHIELSERGAYEICGECVWEDDGQDDHDSSVVRGGPNGALSLDQARAEYARPARRHTLASPCRSSQYRL</sequence>
<proteinExistence type="predicted"/>
<dbReference type="Proteomes" id="UP000465302">
    <property type="component" value="Unassembled WGS sequence"/>
</dbReference>
<dbReference type="InterPro" id="IPR025983">
    <property type="entry name" value="Cys_rich_CPCC"/>
</dbReference>
<reference evidence="3 4" key="1">
    <citation type="journal article" date="2019" name="Emerg. Microbes Infect.">
        <title>Comprehensive subspecies identification of 175 nontuberculous mycobacteria species based on 7547 genomic profiles.</title>
        <authorList>
            <person name="Matsumoto Y."/>
            <person name="Kinjo T."/>
            <person name="Motooka D."/>
            <person name="Nabeya D."/>
            <person name="Jung N."/>
            <person name="Uechi K."/>
            <person name="Horii T."/>
            <person name="Iida T."/>
            <person name="Fujita J."/>
            <person name="Nakamura S."/>
        </authorList>
    </citation>
    <scope>NUCLEOTIDE SEQUENCE [LARGE SCALE GENOMIC DNA]</scope>
    <source>
        <strain evidence="3 4">JCM 6377</strain>
    </source>
</reference>
<organism evidence="3 4">
    <name type="scientific">Mycolicibacterium agri</name>
    <name type="common">Mycobacterium agri</name>
    <dbReference type="NCBI Taxonomy" id="36811"/>
    <lineage>
        <taxon>Bacteria</taxon>
        <taxon>Bacillati</taxon>
        <taxon>Actinomycetota</taxon>
        <taxon>Actinomycetes</taxon>
        <taxon>Mycobacteriales</taxon>
        <taxon>Mycobacteriaceae</taxon>
        <taxon>Mycolicibacterium</taxon>
    </lineage>
</organism>
<evidence type="ECO:0000256" key="1">
    <source>
        <dbReference type="SAM" id="MobiDB-lite"/>
    </source>
</evidence>
<accession>A0A7I9WE00</accession>
<name>A0A7I9WE00_MYCAG</name>
<dbReference type="EMBL" id="BLKS01000004">
    <property type="protein sequence ID" value="GFG55568.1"/>
    <property type="molecule type" value="Genomic_DNA"/>
</dbReference>
<dbReference type="AlphaFoldDB" id="A0A7I9WE00"/>
<gene>
    <name evidence="3" type="ORF">MAGR_70090</name>
</gene>
<evidence type="ECO:0000313" key="3">
    <source>
        <dbReference type="EMBL" id="GFG55568.1"/>
    </source>
</evidence>
<protein>
    <recommendedName>
        <fullName evidence="2">Cysteine-rich CPCC domain-containing protein</fullName>
    </recommendedName>
</protein>
<comment type="caution">
    <text evidence="3">The sequence shown here is derived from an EMBL/GenBank/DDBJ whole genome shotgun (WGS) entry which is preliminary data.</text>
</comment>
<evidence type="ECO:0000313" key="4">
    <source>
        <dbReference type="Proteomes" id="UP000465302"/>
    </source>
</evidence>
<evidence type="ECO:0000259" key="2">
    <source>
        <dbReference type="Pfam" id="PF14206"/>
    </source>
</evidence>
<dbReference type="Pfam" id="PF14206">
    <property type="entry name" value="Cys_rich_CPCC"/>
    <property type="match status" value="1"/>
</dbReference>
<feature type="domain" description="Cysteine-rich CPCC" evidence="2">
    <location>
        <begin position="60"/>
        <end position="116"/>
    </location>
</feature>